<comment type="caution">
    <text evidence="1">The sequence shown here is derived from an EMBL/GenBank/DDBJ whole genome shotgun (WGS) entry which is preliminary data.</text>
</comment>
<dbReference type="AlphaFoldDB" id="F2AKB9"/>
<protein>
    <submittedName>
        <fullName evidence="1">Uncharacterized protein</fullName>
    </submittedName>
</protein>
<reference evidence="1 2" key="1">
    <citation type="journal article" date="2013" name="Mar. Genomics">
        <title>Expression of sulfatases in Rhodopirellula baltica and the diversity of sulfatases in the genus Rhodopirellula.</title>
        <authorList>
            <person name="Wegner C.E."/>
            <person name="Richter-Heitmann T."/>
            <person name="Klindworth A."/>
            <person name="Klockow C."/>
            <person name="Richter M."/>
            <person name="Achstetter T."/>
            <person name="Glockner F.O."/>
            <person name="Harder J."/>
        </authorList>
    </citation>
    <scope>NUCLEOTIDE SEQUENCE [LARGE SCALE GENOMIC DNA]</scope>
    <source>
        <strain evidence="1 2">WH47</strain>
    </source>
</reference>
<proteinExistence type="predicted"/>
<name>F2AKB9_RHOBT</name>
<evidence type="ECO:0000313" key="1">
    <source>
        <dbReference type="EMBL" id="EGF29896.1"/>
    </source>
</evidence>
<dbReference type="RefSeq" id="WP_007324086.1">
    <property type="nucleotide sequence ID" value="NZ_AFAR01000003.1"/>
</dbReference>
<dbReference type="EMBL" id="AFAR01000003">
    <property type="protein sequence ID" value="EGF29896.1"/>
    <property type="molecule type" value="Genomic_DNA"/>
</dbReference>
<dbReference type="Proteomes" id="UP000006222">
    <property type="component" value="Unassembled WGS sequence"/>
</dbReference>
<dbReference type="PATRIC" id="fig|991778.3.peg.91"/>
<gene>
    <name evidence="1" type="ORF">RBWH47_02238</name>
</gene>
<evidence type="ECO:0000313" key="2">
    <source>
        <dbReference type="Proteomes" id="UP000006222"/>
    </source>
</evidence>
<organism evidence="1 2">
    <name type="scientific">Rhodopirellula baltica WH47</name>
    <dbReference type="NCBI Taxonomy" id="991778"/>
    <lineage>
        <taxon>Bacteria</taxon>
        <taxon>Pseudomonadati</taxon>
        <taxon>Planctomycetota</taxon>
        <taxon>Planctomycetia</taxon>
        <taxon>Pirellulales</taxon>
        <taxon>Pirellulaceae</taxon>
        <taxon>Rhodopirellula</taxon>
    </lineage>
</organism>
<sequence>MAVEKRRGTFKQYYTRVWRIGGKLKKSYVGRLSNPIVGVLIRDEKLRKAEEAARVAALIEEVETAKQSESQLIQIARSSDGWKVLLRLSNFQLRSTAMFPMPKKATTDLPKLQELTRVCRLANDGDQAANSQLNHWINAVPELLDQSINALELARETLLATFASESPETLALLRVKLEREADELVEAAEEDPLLKHYAEAVALAKMDLMRCSLARMRADADLYTMRYWEGALGRSQQRWSKISKAFQKATVEHAKIEGKSRSR</sequence>
<accession>F2AKB9</accession>